<evidence type="ECO:0000313" key="4">
    <source>
        <dbReference type="Proteomes" id="UP001253595"/>
    </source>
</evidence>
<dbReference type="Proteomes" id="UP001253595">
    <property type="component" value="Unassembled WGS sequence"/>
</dbReference>
<keyword evidence="4" id="KW-1185">Reference proteome</keyword>
<evidence type="ECO:0000256" key="1">
    <source>
        <dbReference type="ARBA" id="ARBA00022849"/>
    </source>
</evidence>
<keyword evidence="3" id="KW-0560">Oxidoreductase</keyword>
<feature type="domain" description="Phosphotyrosine protein phosphatase I" evidence="2">
    <location>
        <begin position="1"/>
        <end position="137"/>
    </location>
</feature>
<dbReference type="EC" id="1.20.4.1" evidence="3"/>
<dbReference type="InterPro" id="IPR036196">
    <property type="entry name" value="Ptyr_pPase_sf"/>
</dbReference>
<comment type="caution">
    <text evidence="3">The sequence shown here is derived from an EMBL/GenBank/DDBJ whole genome shotgun (WGS) entry which is preliminary data.</text>
</comment>
<dbReference type="Gene3D" id="3.40.50.2300">
    <property type="match status" value="1"/>
</dbReference>
<keyword evidence="1" id="KW-0059">Arsenical resistance</keyword>
<protein>
    <submittedName>
        <fullName evidence="3">Arsenate reductase</fullName>
        <ecNumber evidence="3">1.20.4.1</ecNumber>
    </submittedName>
</protein>
<dbReference type="CDD" id="cd16345">
    <property type="entry name" value="LMWP_ArsC"/>
    <property type="match status" value="1"/>
</dbReference>
<proteinExistence type="predicted"/>
<dbReference type="Pfam" id="PF01451">
    <property type="entry name" value="LMWPc"/>
    <property type="match status" value="1"/>
</dbReference>
<dbReference type="InterPro" id="IPR023485">
    <property type="entry name" value="Ptyr_pPase"/>
</dbReference>
<organism evidence="3 4">
    <name type="scientific">Cellvibrio fibrivorans</name>
    <dbReference type="NCBI Taxonomy" id="126350"/>
    <lineage>
        <taxon>Bacteria</taxon>
        <taxon>Pseudomonadati</taxon>
        <taxon>Pseudomonadota</taxon>
        <taxon>Gammaproteobacteria</taxon>
        <taxon>Cellvibrionales</taxon>
        <taxon>Cellvibrionaceae</taxon>
        <taxon>Cellvibrio</taxon>
    </lineage>
</organism>
<evidence type="ECO:0000259" key="2">
    <source>
        <dbReference type="SMART" id="SM00226"/>
    </source>
</evidence>
<dbReference type="PANTHER" id="PTHR43428">
    <property type="entry name" value="ARSENATE REDUCTASE"/>
    <property type="match status" value="1"/>
</dbReference>
<evidence type="ECO:0000313" key="3">
    <source>
        <dbReference type="EMBL" id="MDR7089790.1"/>
    </source>
</evidence>
<gene>
    <name evidence="3" type="ORF">J2X05_001812</name>
</gene>
<dbReference type="RefSeq" id="WP_310071478.1">
    <property type="nucleotide sequence ID" value="NZ_JAVDVX010000003.1"/>
</dbReference>
<dbReference type="SUPFAM" id="SSF52788">
    <property type="entry name" value="Phosphotyrosine protein phosphatases I"/>
    <property type="match status" value="1"/>
</dbReference>
<reference evidence="3 4" key="1">
    <citation type="submission" date="2023-07" db="EMBL/GenBank/DDBJ databases">
        <title>Sorghum-associated microbial communities from plants grown in Nebraska, USA.</title>
        <authorList>
            <person name="Schachtman D."/>
        </authorList>
    </citation>
    <scope>NUCLEOTIDE SEQUENCE [LARGE SCALE GENOMIC DNA]</scope>
    <source>
        <strain evidence="3 4">BE190</strain>
    </source>
</reference>
<sequence>MKILFLCTHNSCRSILSEALFNHIAPKGWTAYSAGSFPSGEVNPLTLEALVRAGVSTAGLRSKSSDEFEHLEPDIVITVCDKAAGEACPLYLGRAVRAHWGLNDPSELARGDTALDADQVAAAFDECMAIIRQRINTMLALPLEVLALNRDQLQAALNGIGEL</sequence>
<dbReference type="GO" id="GO:0008794">
    <property type="term" value="F:arsenate reductase (glutaredoxin) activity"/>
    <property type="evidence" value="ECO:0007669"/>
    <property type="project" value="UniProtKB-EC"/>
</dbReference>
<name>A0ABU1UX70_9GAMM</name>
<dbReference type="SMART" id="SM00226">
    <property type="entry name" value="LMWPc"/>
    <property type="match status" value="1"/>
</dbReference>
<accession>A0ABU1UX70</accession>
<dbReference type="EMBL" id="JAVDVX010000003">
    <property type="protein sequence ID" value="MDR7089790.1"/>
    <property type="molecule type" value="Genomic_DNA"/>
</dbReference>
<dbReference type="PANTHER" id="PTHR43428:SF1">
    <property type="entry name" value="ARSENATE REDUCTASE"/>
    <property type="match status" value="1"/>
</dbReference>